<evidence type="ECO:0000313" key="4">
    <source>
        <dbReference type="Proteomes" id="UP000746471"/>
    </source>
</evidence>
<keyword evidence="3" id="KW-0378">Hydrolase</keyword>
<dbReference type="InterPro" id="IPR036691">
    <property type="entry name" value="Endo/exonu/phosph_ase_sf"/>
</dbReference>
<dbReference type="GO" id="GO:0004519">
    <property type="term" value="F:endonuclease activity"/>
    <property type="evidence" value="ECO:0007669"/>
    <property type="project" value="UniProtKB-KW"/>
</dbReference>
<keyword evidence="1" id="KW-1133">Transmembrane helix</keyword>
<keyword evidence="3" id="KW-0255">Endonuclease</keyword>
<name>A0ABS5PU25_9FIRM</name>
<dbReference type="RefSeq" id="WP_213238525.1">
    <property type="nucleotide sequence ID" value="NZ_JAHBCL010000052.1"/>
</dbReference>
<dbReference type="Gene3D" id="3.60.10.10">
    <property type="entry name" value="Endonuclease/exonuclease/phosphatase"/>
    <property type="match status" value="1"/>
</dbReference>
<keyword evidence="1" id="KW-0812">Transmembrane</keyword>
<dbReference type="Pfam" id="PF03372">
    <property type="entry name" value="Exo_endo_phos"/>
    <property type="match status" value="1"/>
</dbReference>
<protein>
    <submittedName>
        <fullName evidence="3">Endonuclease/exonuclease/phosphatase family protein</fullName>
    </submittedName>
</protein>
<sequence length="354" mass="39939">MHKVLTVIAGIVIIIMMAVMLLILVLQLTDYRPPSFESTVVRHAEGVQAVQENTAYDIATFNIGYCGLGADEDFFMDGGIKSKPDDLDTVLAYYQSIESYLDATNADWMILQEVDIHSDRTYDFDAYQALQKHFAAMSANFAYNYKVLFVPVPWPPMGQVNAGQATFSSFDMADGERLALPSDYAWPQKLVMLDRCVAVTRYAIENSDHQLIIMNAHFSAYDDGTLRAAQMAVVKTYMEKAYKEGNYVILGGDFNQTFPSVDMNDFPLFENGKYYKPYQIEADWTPVGWQWAIDNTAPTYRLLNASYQPDITQVGIIDGFLVSPNVRIVDVKTDDLGFEASDHNPVRMSFELIQ</sequence>
<dbReference type="SUPFAM" id="SSF56219">
    <property type="entry name" value="DNase I-like"/>
    <property type="match status" value="1"/>
</dbReference>
<dbReference type="EMBL" id="JAHBCL010000052">
    <property type="protein sequence ID" value="MBS7528668.1"/>
    <property type="molecule type" value="Genomic_DNA"/>
</dbReference>
<organism evidence="3 4">
    <name type="scientific">Fusibacter paucivorans</name>
    <dbReference type="NCBI Taxonomy" id="76009"/>
    <lineage>
        <taxon>Bacteria</taxon>
        <taxon>Bacillati</taxon>
        <taxon>Bacillota</taxon>
        <taxon>Clostridia</taxon>
        <taxon>Eubacteriales</taxon>
        <taxon>Eubacteriales Family XII. Incertae Sedis</taxon>
        <taxon>Fusibacter</taxon>
    </lineage>
</organism>
<dbReference type="Proteomes" id="UP000746471">
    <property type="component" value="Unassembled WGS sequence"/>
</dbReference>
<comment type="caution">
    <text evidence="3">The sequence shown here is derived from an EMBL/GenBank/DDBJ whole genome shotgun (WGS) entry which is preliminary data.</text>
</comment>
<keyword evidence="4" id="KW-1185">Reference proteome</keyword>
<keyword evidence="1" id="KW-0472">Membrane</keyword>
<reference evidence="3 4" key="1">
    <citation type="submission" date="2021-05" db="EMBL/GenBank/DDBJ databases">
        <title>Fusibacter ferrireducens sp. nov., an anaerobic, sulfur- and Fe-reducing bacterium isolated from the mangrove sediment.</title>
        <authorList>
            <person name="Qiu D."/>
        </authorList>
    </citation>
    <scope>NUCLEOTIDE SEQUENCE [LARGE SCALE GENOMIC DNA]</scope>
    <source>
        <strain evidence="3 4">DSM 12116</strain>
    </source>
</reference>
<evidence type="ECO:0000259" key="2">
    <source>
        <dbReference type="Pfam" id="PF03372"/>
    </source>
</evidence>
<dbReference type="InterPro" id="IPR005135">
    <property type="entry name" value="Endo/exonuclease/phosphatase"/>
</dbReference>
<proteinExistence type="predicted"/>
<feature type="domain" description="Endonuclease/exonuclease/phosphatase" evidence="2">
    <location>
        <begin position="60"/>
        <end position="343"/>
    </location>
</feature>
<gene>
    <name evidence="3" type="ORF">KHM83_18525</name>
</gene>
<evidence type="ECO:0000313" key="3">
    <source>
        <dbReference type="EMBL" id="MBS7528668.1"/>
    </source>
</evidence>
<evidence type="ECO:0000256" key="1">
    <source>
        <dbReference type="SAM" id="Phobius"/>
    </source>
</evidence>
<keyword evidence="3" id="KW-0540">Nuclease</keyword>
<feature type="transmembrane region" description="Helical" evidence="1">
    <location>
        <begin position="6"/>
        <end position="26"/>
    </location>
</feature>
<accession>A0ABS5PU25</accession>